<protein>
    <submittedName>
        <fullName evidence="3">Uncharacterized protein</fullName>
    </submittedName>
</protein>
<feature type="region of interest" description="Disordered" evidence="2">
    <location>
        <begin position="1"/>
        <end position="65"/>
    </location>
</feature>
<dbReference type="EMBL" id="JAQJAN010000023">
    <property type="protein sequence ID" value="KAJ5703455.1"/>
    <property type="molecule type" value="Genomic_DNA"/>
</dbReference>
<evidence type="ECO:0000313" key="3">
    <source>
        <dbReference type="EMBL" id="KAJ5703455.1"/>
    </source>
</evidence>
<evidence type="ECO:0000313" key="4">
    <source>
        <dbReference type="Proteomes" id="UP001215712"/>
    </source>
</evidence>
<sequence length="316" mass="37437">MSPQNSDGQRRRGRGRRNRPPPDFRHMPYYQNESLNPDRLSPYRQQLPSSSYPSYQHDDQAMDSNYPSYPDFPGTNWYFPVPGQNYHSHFRQPEYETGYQPFEAQDYQRARFAGPLEAMNARTMENFQFQEYPGMARQIQQPVHERLSQARVQNQPVMETRGHRLRRAQLAAQAASERRRLQREQEMRERIRETLRQAERRNAAVERLAARDRELATWQTRHSAAQRPDPPLAAEHAALVEEARRRGQARRREQLQYLMNVQRLDSSLRRCTGQTDLDRQELVTVFEEALYNMGEYAQGYRNYQAPPSLLPLLPFR</sequence>
<reference evidence="3" key="2">
    <citation type="submission" date="2023-01" db="EMBL/GenBank/DDBJ databases">
        <authorList>
            <person name="Petersen C."/>
        </authorList>
    </citation>
    <scope>NUCLEOTIDE SEQUENCE</scope>
    <source>
        <strain evidence="3">IBT 17514</strain>
    </source>
</reference>
<gene>
    <name evidence="3" type="ORF">N7493_011844</name>
</gene>
<reference evidence="3" key="1">
    <citation type="journal article" date="2023" name="IMA Fungus">
        <title>Comparative genomic study of the Penicillium genus elucidates a diverse pangenome and 15 lateral gene transfer events.</title>
        <authorList>
            <person name="Petersen C."/>
            <person name="Sorensen T."/>
            <person name="Nielsen M.R."/>
            <person name="Sondergaard T.E."/>
            <person name="Sorensen J.L."/>
            <person name="Fitzpatrick D.A."/>
            <person name="Frisvad J.C."/>
            <person name="Nielsen K.L."/>
        </authorList>
    </citation>
    <scope>NUCLEOTIDE SEQUENCE</scope>
    <source>
        <strain evidence="3">IBT 17514</strain>
    </source>
</reference>
<feature type="coiled-coil region" evidence="1">
    <location>
        <begin position="165"/>
        <end position="215"/>
    </location>
</feature>
<keyword evidence="1" id="KW-0175">Coiled coil</keyword>
<feature type="compositionally biased region" description="Low complexity" evidence="2">
    <location>
        <begin position="40"/>
        <end position="55"/>
    </location>
</feature>
<comment type="caution">
    <text evidence="3">The sequence shown here is derived from an EMBL/GenBank/DDBJ whole genome shotgun (WGS) entry which is preliminary data.</text>
</comment>
<proteinExistence type="predicted"/>
<evidence type="ECO:0000256" key="2">
    <source>
        <dbReference type="SAM" id="MobiDB-lite"/>
    </source>
</evidence>
<name>A0AAD6HAJ6_9EURO</name>
<evidence type="ECO:0000256" key="1">
    <source>
        <dbReference type="SAM" id="Coils"/>
    </source>
</evidence>
<accession>A0AAD6HAJ6</accession>
<keyword evidence="4" id="KW-1185">Reference proteome</keyword>
<organism evidence="3 4">
    <name type="scientific">Penicillium malachiteum</name>
    <dbReference type="NCBI Taxonomy" id="1324776"/>
    <lineage>
        <taxon>Eukaryota</taxon>
        <taxon>Fungi</taxon>
        <taxon>Dikarya</taxon>
        <taxon>Ascomycota</taxon>
        <taxon>Pezizomycotina</taxon>
        <taxon>Eurotiomycetes</taxon>
        <taxon>Eurotiomycetidae</taxon>
        <taxon>Eurotiales</taxon>
        <taxon>Aspergillaceae</taxon>
        <taxon>Penicillium</taxon>
    </lineage>
</organism>
<dbReference type="AlphaFoldDB" id="A0AAD6HAJ6"/>
<dbReference type="Proteomes" id="UP001215712">
    <property type="component" value="Unassembled WGS sequence"/>
</dbReference>